<feature type="transmembrane region" description="Helical" evidence="1">
    <location>
        <begin position="301"/>
        <end position="327"/>
    </location>
</feature>
<accession>A0A7S0EM65</accession>
<reference evidence="2" key="1">
    <citation type="submission" date="2021-01" db="EMBL/GenBank/DDBJ databases">
        <authorList>
            <person name="Corre E."/>
            <person name="Pelletier E."/>
            <person name="Niang G."/>
            <person name="Scheremetjew M."/>
            <person name="Finn R."/>
            <person name="Kale V."/>
            <person name="Holt S."/>
            <person name="Cochrane G."/>
            <person name="Meng A."/>
            <person name="Brown T."/>
            <person name="Cohen L."/>
        </authorList>
    </citation>
    <scope>NUCLEOTIDE SEQUENCE</scope>
    <source>
        <strain evidence="2">CCMP1374</strain>
    </source>
</reference>
<keyword evidence="1" id="KW-0472">Membrane</keyword>
<dbReference type="EMBL" id="HBEP01018944">
    <property type="protein sequence ID" value="CAD8489236.1"/>
    <property type="molecule type" value="Transcribed_RNA"/>
</dbReference>
<keyword evidence="1" id="KW-0812">Transmembrane</keyword>
<protein>
    <submittedName>
        <fullName evidence="2">Uncharacterized protein</fullName>
    </submittedName>
</protein>
<evidence type="ECO:0000256" key="1">
    <source>
        <dbReference type="SAM" id="Phobius"/>
    </source>
</evidence>
<keyword evidence="1" id="KW-1133">Transmembrane helix</keyword>
<feature type="transmembrane region" description="Helical" evidence="1">
    <location>
        <begin position="206"/>
        <end position="226"/>
    </location>
</feature>
<gene>
    <name evidence="2" type="ORF">PANT1444_LOCUS10630</name>
</gene>
<organism evidence="2">
    <name type="scientific">Phaeocystis antarctica</name>
    <dbReference type="NCBI Taxonomy" id="33657"/>
    <lineage>
        <taxon>Eukaryota</taxon>
        <taxon>Haptista</taxon>
        <taxon>Haptophyta</taxon>
        <taxon>Prymnesiophyceae</taxon>
        <taxon>Phaeocystales</taxon>
        <taxon>Phaeocystaceae</taxon>
        <taxon>Phaeocystis</taxon>
    </lineage>
</organism>
<proteinExistence type="predicted"/>
<feature type="transmembrane region" description="Helical" evidence="1">
    <location>
        <begin position="233"/>
        <end position="260"/>
    </location>
</feature>
<dbReference type="AlphaFoldDB" id="A0A7S0EM65"/>
<name>A0A7S0EM65_9EUKA</name>
<sequence length="367" mass="38793">MHMAARITNLQNLHWFVRAAMCNDRSWKTCSIATIVFSSLLMLGMFIGVGVMNAMFGENMRCYSDITNAPAPSPPPYGVVRREMFEEMHHIAAQHPSGDGVARVKLALSNIAHTFGLGPAIKQLPAVLALSPEGRKLTEAIPNDDSCGIWASDGDCDDNFLCDCGTDVTDCGFRSSTSDCSYRSKTVDESVEEIEKAVLDVFNPCIIVPAIVCALFLYLGSGLTLCKPACGGMAVLICGAVFSLLSLPIFSIMVFIYLFYANILIEIYKTSFNFGGDCSGSAAESNFCKCIDDSQAMFSSAGVGCLIACIGCLGAFISAICASCGICKAQKKAKAASLPGPGTQMGAVQGVVQAVAVAQPMAVAQPL</sequence>
<evidence type="ECO:0000313" key="2">
    <source>
        <dbReference type="EMBL" id="CAD8489236.1"/>
    </source>
</evidence>
<feature type="transmembrane region" description="Helical" evidence="1">
    <location>
        <begin position="35"/>
        <end position="56"/>
    </location>
</feature>